<comment type="caution">
    <text evidence="1">The sequence shown here is derived from an EMBL/GenBank/DDBJ whole genome shotgun (WGS) entry which is preliminary data.</text>
</comment>
<reference evidence="1 2" key="1">
    <citation type="journal article" date="2020" name="ISME J.">
        <title>Comparative genomics reveals insights into cyanobacterial evolution and habitat adaptation.</title>
        <authorList>
            <person name="Chen M.Y."/>
            <person name="Teng W.K."/>
            <person name="Zhao L."/>
            <person name="Hu C.X."/>
            <person name="Zhou Y.K."/>
            <person name="Han B.P."/>
            <person name="Song L.R."/>
            <person name="Shu W.S."/>
        </authorList>
    </citation>
    <scope>NUCLEOTIDE SEQUENCE [LARGE SCALE GENOMIC DNA]</scope>
    <source>
        <strain evidence="1 2">FACHB-1050</strain>
    </source>
</reference>
<sequence>MNIPFELRQELLQLLMQIPNPESVAIVPNVSDPKYRYYFREDGTVQTKERHYLTNGKLGN</sequence>
<dbReference type="EMBL" id="JACJQY010000008">
    <property type="protein sequence ID" value="MBD2316693.1"/>
    <property type="molecule type" value="Genomic_DNA"/>
</dbReference>
<name>A0ABR8C8U9_9CYAN</name>
<keyword evidence="2" id="KW-1185">Reference proteome</keyword>
<dbReference type="Proteomes" id="UP000618445">
    <property type="component" value="Unassembled WGS sequence"/>
</dbReference>
<proteinExistence type="predicted"/>
<gene>
    <name evidence="1" type="ORF">H6G05_07515</name>
</gene>
<dbReference type="RefSeq" id="WP_190577579.1">
    <property type="nucleotide sequence ID" value="NZ_CAWPQU010000078.1"/>
</dbReference>
<protein>
    <submittedName>
        <fullName evidence="1">Uncharacterized protein</fullName>
    </submittedName>
</protein>
<organism evidence="1 2">
    <name type="scientific">Phormidium tenue FACHB-1050</name>
    <dbReference type="NCBI Taxonomy" id="2692857"/>
    <lineage>
        <taxon>Bacteria</taxon>
        <taxon>Bacillati</taxon>
        <taxon>Cyanobacteriota</taxon>
        <taxon>Cyanophyceae</taxon>
        <taxon>Oscillatoriophycideae</taxon>
        <taxon>Oscillatoriales</taxon>
        <taxon>Oscillatoriaceae</taxon>
        <taxon>Phormidium</taxon>
    </lineage>
</organism>
<evidence type="ECO:0000313" key="1">
    <source>
        <dbReference type="EMBL" id="MBD2316693.1"/>
    </source>
</evidence>
<accession>A0ABR8C8U9</accession>
<evidence type="ECO:0000313" key="2">
    <source>
        <dbReference type="Proteomes" id="UP000618445"/>
    </source>
</evidence>